<sequence length="71" mass="7793">MVVAWLGRRRRRGMAGLYEEDYVGIGGAGRLAGGRVHVHAPRARGGSGLGRLGSRLPAERERRPRREGTEE</sequence>
<proteinExistence type="predicted"/>
<feature type="region of interest" description="Disordered" evidence="1">
    <location>
        <begin position="40"/>
        <end position="71"/>
    </location>
</feature>
<protein>
    <submittedName>
        <fullName evidence="2">Uncharacterized protein</fullName>
    </submittedName>
</protein>
<reference evidence="2" key="2">
    <citation type="journal article" date="2015" name="Data Brief">
        <title>Shoot transcriptome of the giant reed, Arundo donax.</title>
        <authorList>
            <person name="Barrero R.A."/>
            <person name="Guerrero F.D."/>
            <person name="Moolhuijzen P."/>
            <person name="Goolsby J.A."/>
            <person name="Tidwell J."/>
            <person name="Bellgard S.E."/>
            <person name="Bellgard M.I."/>
        </authorList>
    </citation>
    <scope>NUCLEOTIDE SEQUENCE</scope>
    <source>
        <tissue evidence="2">Shoot tissue taken approximately 20 cm above the soil surface</tissue>
    </source>
</reference>
<organism evidence="2">
    <name type="scientific">Arundo donax</name>
    <name type="common">Giant reed</name>
    <name type="synonym">Donax arundinaceus</name>
    <dbReference type="NCBI Taxonomy" id="35708"/>
    <lineage>
        <taxon>Eukaryota</taxon>
        <taxon>Viridiplantae</taxon>
        <taxon>Streptophyta</taxon>
        <taxon>Embryophyta</taxon>
        <taxon>Tracheophyta</taxon>
        <taxon>Spermatophyta</taxon>
        <taxon>Magnoliopsida</taxon>
        <taxon>Liliopsida</taxon>
        <taxon>Poales</taxon>
        <taxon>Poaceae</taxon>
        <taxon>PACMAD clade</taxon>
        <taxon>Arundinoideae</taxon>
        <taxon>Arundineae</taxon>
        <taxon>Arundo</taxon>
    </lineage>
</organism>
<accession>A0A0A9GL49</accession>
<reference evidence="2" key="1">
    <citation type="submission" date="2014-09" db="EMBL/GenBank/DDBJ databases">
        <authorList>
            <person name="Magalhaes I.L.F."/>
            <person name="Oliveira U."/>
            <person name="Santos F.R."/>
            <person name="Vidigal T.H.D.A."/>
            <person name="Brescovit A.D."/>
            <person name="Santos A.J."/>
        </authorList>
    </citation>
    <scope>NUCLEOTIDE SEQUENCE</scope>
    <source>
        <tissue evidence="2">Shoot tissue taken approximately 20 cm above the soil surface</tissue>
    </source>
</reference>
<evidence type="ECO:0000313" key="2">
    <source>
        <dbReference type="EMBL" id="JAE25202.1"/>
    </source>
</evidence>
<feature type="compositionally biased region" description="Basic and acidic residues" evidence="1">
    <location>
        <begin position="57"/>
        <end position="71"/>
    </location>
</feature>
<evidence type="ECO:0000256" key="1">
    <source>
        <dbReference type="SAM" id="MobiDB-lite"/>
    </source>
</evidence>
<dbReference type="AlphaFoldDB" id="A0A0A9GL49"/>
<name>A0A0A9GL49_ARUDO</name>
<dbReference type="EMBL" id="GBRH01172694">
    <property type="protein sequence ID" value="JAE25202.1"/>
    <property type="molecule type" value="Transcribed_RNA"/>
</dbReference>